<dbReference type="PROSITE" id="PS00639">
    <property type="entry name" value="THIOL_PROTEASE_HIS"/>
    <property type="match status" value="1"/>
</dbReference>
<dbReference type="SUPFAM" id="SSF54001">
    <property type="entry name" value="Cysteine proteinases"/>
    <property type="match status" value="1"/>
</dbReference>
<reference evidence="13" key="1">
    <citation type="journal article" date="2022" name="J. Invertebr. Pathol.">
        <title>Identification of a new nucleopolyhedrovirus isolated from the olive leaf moth, Palpita vitrealis, from two locations in Egypt.</title>
        <authorList>
            <person name="El-Salamouny S."/>
            <person name="Wennmann J.T."/>
            <person name="Kleespies R.G."/>
            <person name="Richert-Poggeler K.R."/>
            <person name="Mansour A."/>
            <person name="Awad M."/>
            <person name="Agamy E."/>
            <person name="Salama R."/>
            <person name="Jehle J.A."/>
        </authorList>
    </citation>
    <scope>NUCLEOTIDE SEQUENCE</scope>
    <source>
        <strain evidence="13">Giza 2005</strain>
    </source>
</reference>
<evidence type="ECO:0000256" key="10">
    <source>
        <dbReference type="SAM" id="Phobius"/>
    </source>
</evidence>
<dbReference type="CDD" id="cd02248">
    <property type="entry name" value="Peptidase_C1A"/>
    <property type="match status" value="1"/>
</dbReference>
<dbReference type="InterPro" id="IPR038765">
    <property type="entry name" value="Papain-like_cys_pep_sf"/>
</dbReference>
<accession>A0AAE9RZ56</accession>
<evidence type="ECO:0000259" key="11">
    <source>
        <dbReference type="SMART" id="SM00645"/>
    </source>
</evidence>
<dbReference type="EC" id="3.4.22.50" evidence="3"/>
<evidence type="ECO:0000256" key="5">
    <source>
        <dbReference type="ARBA" id="ARBA00022729"/>
    </source>
</evidence>
<dbReference type="Pfam" id="PF00112">
    <property type="entry name" value="Peptidase_C1"/>
    <property type="match status" value="1"/>
</dbReference>
<feature type="transmembrane region" description="Helical" evidence="10">
    <location>
        <begin position="7"/>
        <end position="25"/>
    </location>
</feature>
<dbReference type="PRINTS" id="PR00705">
    <property type="entry name" value="PAPAIN"/>
</dbReference>
<evidence type="ECO:0000313" key="13">
    <source>
        <dbReference type="EMBL" id="USC25962.1"/>
    </source>
</evidence>
<evidence type="ECO:0000256" key="1">
    <source>
        <dbReference type="ARBA" id="ARBA00000656"/>
    </source>
</evidence>
<keyword evidence="8" id="KW-1015">Disulfide bond</keyword>
<dbReference type="FunFam" id="3.90.70.10:FF:000332">
    <property type="entry name" value="Cathepsin L1"/>
    <property type="match status" value="1"/>
</dbReference>
<evidence type="ECO:0000256" key="8">
    <source>
        <dbReference type="ARBA" id="ARBA00023157"/>
    </source>
</evidence>
<feature type="domain" description="Cathepsin propeptide inhibitor" evidence="12">
    <location>
        <begin position="31"/>
        <end position="87"/>
    </location>
</feature>
<dbReference type="SMART" id="SM00645">
    <property type="entry name" value="Pept_C1"/>
    <property type="match status" value="1"/>
</dbReference>
<dbReference type="InterPro" id="IPR025661">
    <property type="entry name" value="Pept_asp_AS"/>
</dbReference>
<dbReference type="PROSITE" id="PS00139">
    <property type="entry name" value="THIOL_PROTEASE_CYS"/>
    <property type="match status" value="1"/>
</dbReference>
<evidence type="ECO:0000256" key="4">
    <source>
        <dbReference type="ARBA" id="ARBA00018042"/>
    </source>
</evidence>
<protein>
    <recommendedName>
        <fullName evidence="4">Viral cathepsin</fullName>
        <ecNumber evidence="3">3.4.22.50</ecNumber>
    </recommendedName>
    <alternativeName>
        <fullName evidence="9">Cysteine proteinase</fullName>
    </alternativeName>
</protein>
<evidence type="ECO:0000313" key="14">
    <source>
        <dbReference type="Proteomes" id="UP001256712"/>
    </source>
</evidence>
<evidence type="ECO:0000256" key="6">
    <source>
        <dbReference type="ARBA" id="ARBA00022801"/>
    </source>
</evidence>
<dbReference type="InterPro" id="IPR013201">
    <property type="entry name" value="Prot_inhib_I29"/>
</dbReference>
<dbReference type="InterPro" id="IPR000169">
    <property type="entry name" value="Pept_cys_AS"/>
</dbReference>
<dbReference type="SMART" id="SM00848">
    <property type="entry name" value="Inhibitor_I29"/>
    <property type="match status" value="1"/>
</dbReference>
<name>A0AAE9RZ56_9ABAC</name>
<dbReference type="InterPro" id="IPR025660">
    <property type="entry name" value="Pept_his_AS"/>
</dbReference>
<dbReference type="Proteomes" id="UP001256712">
    <property type="component" value="Segment"/>
</dbReference>
<organism evidence="13 14">
    <name type="scientific">Palpita vitrealis nucleopolyhedrovirus</name>
    <dbReference type="NCBI Taxonomy" id="2951960"/>
    <lineage>
        <taxon>Viruses</taxon>
        <taxon>Viruses incertae sedis</taxon>
        <taxon>Naldaviricetes</taxon>
        <taxon>Lefavirales</taxon>
        <taxon>Baculoviridae</taxon>
        <taxon>Alphabaculovirus</taxon>
        <taxon>Alphabaculovirus pavitrealis</taxon>
    </lineage>
</organism>
<keyword evidence="10" id="KW-1133">Transmembrane helix</keyword>
<dbReference type="Pfam" id="PF08246">
    <property type="entry name" value="Inhibitor_I29"/>
    <property type="match status" value="1"/>
</dbReference>
<comment type="similarity">
    <text evidence="2">Belongs to the peptidase C1 family.</text>
</comment>
<evidence type="ECO:0000256" key="7">
    <source>
        <dbReference type="ARBA" id="ARBA00023145"/>
    </source>
</evidence>
<comment type="catalytic activity">
    <reaction evidence="1">
        <text>Endopeptidase of broad specificity, hydrolyzing substrates of both cathepsin L and cathepsin B.</text>
        <dbReference type="EC" id="3.4.22.50"/>
    </reaction>
</comment>
<evidence type="ECO:0000259" key="12">
    <source>
        <dbReference type="SMART" id="SM00848"/>
    </source>
</evidence>
<evidence type="ECO:0000256" key="3">
    <source>
        <dbReference type="ARBA" id="ARBA00012484"/>
    </source>
</evidence>
<dbReference type="PANTHER" id="PTHR12411">
    <property type="entry name" value="CYSTEINE PROTEASE FAMILY C1-RELATED"/>
    <property type="match status" value="1"/>
</dbReference>
<proteinExistence type="inferred from homology"/>
<feature type="domain" description="Peptidase C1A papain C-terminal" evidence="11">
    <location>
        <begin position="116"/>
        <end position="325"/>
    </location>
</feature>
<keyword evidence="6" id="KW-0378">Hydrolase</keyword>
<dbReference type="PROSITE" id="PS00640">
    <property type="entry name" value="THIOL_PROTEASE_ASN"/>
    <property type="match status" value="1"/>
</dbReference>
<evidence type="ECO:0000256" key="2">
    <source>
        <dbReference type="ARBA" id="ARBA00008455"/>
    </source>
</evidence>
<sequence>MCKINTLLLYLFANGVVNIVAYDFLKATNYFEEFVQRFNKNYDDEHEKLRRFKIFEHNLHEIIYKNKNDDSAKYEINKFADLSKNEIISKYTGLSLPVNIQNFCKIVVLDDPPIKGPLEFDWRNLNKVTNVKNQDMCGACWAFATLSSLESQFAIKYNKLIDLSEQQMIDCDSVDAGCDGGLLHTAFEAIMDMKGLQIETDYPYEGINNNCRSNSKNFIVKIKDCFRYIPTYEEKLKDLLRTVGPIPMAIDAADILNYKHGIIKYCADHGLNHAVLLVGYGVENNIPYWTFKNTWGTDWGEDGFFRLQQNVNACGMKNDLIATATIE</sequence>
<keyword evidence="10" id="KW-0812">Transmembrane</keyword>
<keyword evidence="5" id="KW-0732">Signal</keyword>
<dbReference type="InterPro" id="IPR013128">
    <property type="entry name" value="Peptidase_C1A"/>
</dbReference>
<dbReference type="GO" id="GO:0006508">
    <property type="term" value="P:proteolysis"/>
    <property type="evidence" value="ECO:0007669"/>
    <property type="project" value="InterPro"/>
</dbReference>
<keyword evidence="14" id="KW-1185">Reference proteome</keyword>
<dbReference type="EMBL" id="OL685370">
    <property type="protein sequence ID" value="USC25962.1"/>
    <property type="molecule type" value="Genomic_DNA"/>
</dbReference>
<keyword evidence="10" id="KW-0472">Membrane</keyword>
<dbReference type="Gene3D" id="3.90.70.10">
    <property type="entry name" value="Cysteine proteinases"/>
    <property type="match status" value="1"/>
</dbReference>
<keyword evidence="7" id="KW-0865">Zymogen</keyword>
<dbReference type="InterPro" id="IPR039417">
    <property type="entry name" value="Peptidase_C1A_papain-like"/>
</dbReference>
<evidence type="ECO:0000256" key="9">
    <source>
        <dbReference type="ARBA" id="ARBA00031337"/>
    </source>
</evidence>
<dbReference type="InterPro" id="IPR000668">
    <property type="entry name" value="Peptidase_C1A_C"/>
</dbReference>
<dbReference type="GO" id="GO:0008234">
    <property type="term" value="F:cysteine-type peptidase activity"/>
    <property type="evidence" value="ECO:0007669"/>
    <property type="project" value="InterPro"/>
</dbReference>